<feature type="domain" description="BTB" evidence="1">
    <location>
        <begin position="16"/>
        <end position="80"/>
    </location>
</feature>
<organism evidence="2 3">
    <name type="scientific">Colletotrichum asianum</name>
    <dbReference type="NCBI Taxonomy" id="702518"/>
    <lineage>
        <taxon>Eukaryota</taxon>
        <taxon>Fungi</taxon>
        <taxon>Dikarya</taxon>
        <taxon>Ascomycota</taxon>
        <taxon>Pezizomycotina</taxon>
        <taxon>Sordariomycetes</taxon>
        <taxon>Hypocreomycetidae</taxon>
        <taxon>Glomerellales</taxon>
        <taxon>Glomerellaceae</taxon>
        <taxon>Colletotrichum</taxon>
        <taxon>Colletotrichum gloeosporioides species complex</taxon>
    </lineage>
</organism>
<proteinExistence type="predicted"/>
<dbReference type="CDD" id="cd18186">
    <property type="entry name" value="BTB_POZ_ZBTB_KLHL-like"/>
    <property type="match status" value="1"/>
</dbReference>
<dbReference type="Gene3D" id="3.30.710.10">
    <property type="entry name" value="Potassium Channel Kv1.1, Chain A"/>
    <property type="match status" value="1"/>
</dbReference>
<dbReference type="EMBL" id="WOWK01000110">
    <property type="protein sequence ID" value="KAF0318421.1"/>
    <property type="molecule type" value="Genomic_DNA"/>
</dbReference>
<accession>A0A8H3VXL0</accession>
<dbReference type="AlphaFoldDB" id="A0A8H3VXL0"/>
<keyword evidence="3" id="KW-1185">Reference proteome</keyword>
<sequence>MSTEDHRWILETGDFADFRIVCTDDGVDFNVHRLMLSLHSAYFARLFKSEFQETKLGVSNLADVDSQTMGHLLDFFYRGNTPWKCPDDMIMLAKLWILADRLQATSAMIEVEHRVKSKLNGLSNKLIVADCTLLDTVFHHKACAESGLGYAVGEAACAILIDPSLYPQKSDLVEKHARENILSANMMLFWASRYKENSNKWEVSYRSTAMKQRIDREEEFRDKLISEKMTKPSRILTRYCSHAIRDMRATLTFCSGPEATTNKKRKQSPSILVQHSGYFAKLFKHGIPSRKDANKLRLEIPNDFDLDLVYTLMDCFYRGDTEWVFPKEDIRKNIELWILAEWLNVEYAMHTIELNLLEQTRTMKQKYRAAKPWMLELVFEHRKCGNSTVGIMFAEAALAVRYTTGKADHIRCLDEMRIAFPALKREMDSWEASYRMQTEHNLGSGGFGWSDEAVIALQPLRRHKIEGCLAIPFTDLNLVSRIYEIALTD</sequence>
<dbReference type="OrthoDB" id="6359816at2759"/>
<dbReference type="SMART" id="SM00225">
    <property type="entry name" value="BTB"/>
    <property type="match status" value="1"/>
</dbReference>
<dbReference type="PANTHER" id="PTHR24413">
    <property type="entry name" value="SPECKLE-TYPE POZ PROTEIN"/>
    <property type="match status" value="1"/>
</dbReference>
<dbReference type="PROSITE" id="PS50097">
    <property type="entry name" value="BTB"/>
    <property type="match status" value="1"/>
</dbReference>
<evidence type="ECO:0000313" key="3">
    <source>
        <dbReference type="Proteomes" id="UP000434172"/>
    </source>
</evidence>
<dbReference type="Pfam" id="PF00651">
    <property type="entry name" value="BTB"/>
    <property type="match status" value="2"/>
</dbReference>
<evidence type="ECO:0000259" key="1">
    <source>
        <dbReference type="PROSITE" id="PS50097"/>
    </source>
</evidence>
<protein>
    <submittedName>
        <fullName evidence="2">BTB/POZ domain-containing protein</fullName>
    </submittedName>
</protein>
<comment type="caution">
    <text evidence="2">The sequence shown here is derived from an EMBL/GenBank/DDBJ whole genome shotgun (WGS) entry which is preliminary data.</text>
</comment>
<gene>
    <name evidence="2" type="ORF">GQ607_014339</name>
</gene>
<dbReference type="InterPro" id="IPR011333">
    <property type="entry name" value="SKP1/BTB/POZ_sf"/>
</dbReference>
<dbReference type="SUPFAM" id="SSF54695">
    <property type="entry name" value="POZ domain"/>
    <property type="match status" value="1"/>
</dbReference>
<dbReference type="Proteomes" id="UP000434172">
    <property type="component" value="Unassembled WGS sequence"/>
</dbReference>
<dbReference type="InterPro" id="IPR000210">
    <property type="entry name" value="BTB/POZ_dom"/>
</dbReference>
<name>A0A8H3VXL0_9PEZI</name>
<reference evidence="2 3" key="1">
    <citation type="submission" date="2019-12" db="EMBL/GenBank/DDBJ databases">
        <title>A genome sequence resource for the geographically widespread anthracnose pathogen Colletotrichum asianum.</title>
        <authorList>
            <person name="Meng Y."/>
        </authorList>
    </citation>
    <scope>NUCLEOTIDE SEQUENCE [LARGE SCALE GENOMIC DNA]</scope>
    <source>
        <strain evidence="2 3">ICMP 18580</strain>
    </source>
</reference>
<evidence type="ECO:0000313" key="2">
    <source>
        <dbReference type="EMBL" id="KAF0318421.1"/>
    </source>
</evidence>